<dbReference type="InterPro" id="IPR050491">
    <property type="entry name" value="AmpC-like"/>
</dbReference>
<dbReference type="PANTHER" id="PTHR46825">
    <property type="entry name" value="D-ALANYL-D-ALANINE-CARBOXYPEPTIDASE/ENDOPEPTIDASE AMPH"/>
    <property type="match status" value="1"/>
</dbReference>
<evidence type="ECO:0000313" key="5">
    <source>
        <dbReference type="Proteomes" id="UP000436006"/>
    </source>
</evidence>
<dbReference type="AlphaFoldDB" id="A0A7K1SHU5"/>
<dbReference type="EMBL" id="WPIN01000011">
    <property type="protein sequence ID" value="MVM33390.1"/>
    <property type="molecule type" value="Genomic_DNA"/>
</dbReference>
<dbReference type="Pfam" id="PF00144">
    <property type="entry name" value="Beta-lactamase"/>
    <property type="match status" value="1"/>
</dbReference>
<comment type="subcellular location">
    <subcellularLocation>
        <location evidence="1">Membrane</location>
    </subcellularLocation>
</comment>
<comment type="caution">
    <text evidence="4">The sequence shown here is derived from an EMBL/GenBank/DDBJ whole genome shotgun (WGS) entry which is preliminary data.</text>
</comment>
<evidence type="ECO:0000256" key="2">
    <source>
        <dbReference type="ARBA" id="ARBA00023136"/>
    </source>
</evidence>
<keyword evidence="5" id="KW-1185">Reference proteome</keyword>
<dbReference type="GO" id="GO:0016787">
    <property type="term" value="F:hydrolase activity"/>
    <property type="evidence" value="ECO:0007669"/>
    <property type="project" value="UniProtKB-KW"/>
</dbReference>
<dbReference type="Gene3D" id="1.25.40.10">
    <property type="entry name" value="Tetratricopeptide repeat domain"/>
    <property type="match status" value="1"/>
</dbReference>
<reference evidence="4 5" key="1">
    <citation type="submission" date="2019-12" db="EMBL/GenBank/DDBJ databases">
        <title>Spirosoma sp. HMF4905 genome sequencing and assembly.</title>
        <authorList>
            <person name="Kang H."/>
            <person name="Cha I."/>
            <person name="Kim H."/>
            <person name="Joh K."/>
        </authorList>
    </citation>
    <scope>NUCLEOTIDE SEQUENCE [LARGE SCALE GENOMIC DNA]</scope>
    <source>
        <strain evidence="4 5">HMF4905</strain>
    </source>
</reference>
<organism evidence="4 5">
    <name type="scientific">Spirosoma arboris</name>
    <dbReference type="NCBI Taxonomy" id="2682092"/>
    <lineage>
        <taxon>Bacteria</taxon>
        <taxon>Pseudomonadati</taxon>
        <taxon>Bacteroidota</taxon>
        <taxon>Cytophagia</taxon>
        <taxon>Cytophagales</taxon>
        <taxon>Cytophagaceae</taxon>
        <taxon>Spirosoma</taxon>
    </lineage>
</organism>
<evidence type="ECO:0000259" key="3">
    <source>
        <dbReference type="Pfam" id="PF00144"/>
    </source>
</evidence>
<proteinExistence type="predicted"/>
<name>A0A7K1SHU5_9BACT</name>
<dbReference type="InterPro" id="IPR001466">
    <property type="entry name" value="Beta-lactam-related"/>
</dbReference>
<evidence type="ECO:0000256" key="1">
    <source>
        <dbReference type="ARBA" id="ARBA00004370"/>
    </source>
</evidence>
<feature type="domain" description="Beta-lactamase-related" evidence="3">
    <location>
        <begin position="43"/>
        <end position="366"/>
    </location>
</feature>
<dbReference type="PANTHER" id="PTHR46825:SF11">
    <property type="entry name" value="PENICILLIN-BINDING PROTEIN 4"/>
    <property type="match status" value="1"/>
</dbReference>
<protein>
    <submittedName>
        <fullName evidence="4">Serine hydrolase</fullName>
    </submittedName>
</protein>
<dbReference type="Gene3D" id="3.40.710.10">
    <property type="entry name" value="DD-peptidase/beta-lactamase superfamily"/>
    <property type="match status" value="1"/>
</dbReference>
<keyword evidence="2" id="KW-0472">Membrane</keyword>
<dbReference type="SUPFAM" id="SSF48452">
    <property type="entry name" value="TPR-like"/>
    <property type="match status" value="1"/>
</dbReference>
<dbReference type="InterPro" id="IPR011990">
    <property type="entry name" value="TPR-like_helical_dom_sf"/>
</dbReference>
<evidence type="ECO:0000313" key="4">
    <source>
        <dbReference type="EMBL" id="MVM33390.1"/>
    </source>
</evidence>
<gene>
    <name evidence="4" type="ORF">GO755_25345</name>
</gene>
<sequence length="508" mass="57235">MVESPRINSVKLAIGLLAIAIVLGQSVWAQPVVTRLDSLFSARHNKSQLSGNVLIAQQGTVVYQRSFGYADRENKIRMTKPSRFHLASTSKLFTAVAILQLKEKGLIKLTDPIRKYLPDFPYTRITVWHLLTHTSGLPDFQIFEPYYQQDPKRILTNADLIPALKRYGKVLFEPGEKWSYSSPGTALLAAIVEKMTRLPFEQYLKKQIWTVSGMHHTYINSLSALVHDEKRVKNYAYPTLFSDSVQLADSIPRHQEFAQESGALIGPGLVVSDMDDLFLFDQALSAGKLLKPATMEEAFTPIKLNNGHYAQPEPFLGKTAFGLGWFILTEDPTRKVVLHTGKQGGLVSIFIRDLTRQQTFILLDNSESYGLNNTTLNAIRIVDNRPLLALKESLSFIYAKDIIKHGTDYAVSHFNQLKSDTLHYYLNLFELDYVGHQLMANHQAERGLETLRLLTQLNPANWFPYYSYGKALLTSGKKEEAAMSLAKSLSLSPGNKEVQQVVDQLKSN</sequence>
<keyword evidence="4" id="KW-0378">Hydrolase</keyword>
<accession>A0A7K1SHU5</accession>
<dbReference type="GO" id="GO:0016020">
    <property type="term" value="C:membrane"/>
    <property type="evidence" value="ECO:0007669"/>
    <property type="project" value="UniProtKB-SubCell"/>
</dbReference>
<dbReference type="Proteomes" id="UP000436006">
    <property type="component" value="Unassembled WGS sequence"/>
</dbReference>
<dbReference type="InterPro" id="IPR012338">
    <property type="entry name" value="Beta-lactam/transpept-like"/>
</dbReference>
<dbReference type="SUPFAM" id="SSF56601">
    <property type="entry name" value="beta-lactamase/transpeptidase-like"/>
    <property type="match status" value="1"/>
</dbReference>